<accession>A0ABR8CNC2</accession>
<evidence type="ECO:0000259" key="1">
    <source>
        <dbReference type="Pfam" id="PF05685"/>
    </source>
</evidence>
<dbReference type="InterPro" id="IPR012296">
    <property type="entry name" value="Nuclease_put_TT1808"/>
</dbReference>
<organism evidence="2 3">
    <name type="scientific">Anabaena subtropica FACHB-260</name>
    <dbReference type="NCBI Taxonomy" id="2692884"/>
    <lineage>
        <taxon>Bacteria</taxon>
        <taxon>Bacillati</taxon>
        <taxon>Cyanobacteriota</taxon>
        <taxon>Cyanophyceae</taxon>
        <taxon>Nostocales</taxon>
        <taxon>Nostocaceae</taxon>
        <taxon>Anabaena</taxon>
    </lineage>
</organism>
<dbReference type="PANTHER" id="PTHR36558">
    <property type="entry name" value="GLR1098 PROTEIN"/>
    <property type="match status" value="1"/>
</dbReference>
<sequence>MVAASNSSYISPEDYLKGEETSPIKHEYRQGEVYAMAGASNTHVVISLNTASMLRNHLRGSGCQAYISDTKAHIESLDIYYYPDIIVSCDQRDRAFDNFLRHPCLIIEVLSPSTEAFDRGEKFADYREMKSLQEYVLVSQNRQSVECFRRNPEGQWVLYPYGQGDEIHLASIDFRCAIASVYEDVNFEVPQTAN</sequence>
<dbReference type="SUPFAM" id="SSF52980">
    <property type="entry name" value="Restriction endonuclease-like"/>
    <property type="match status" value="1"/>
</dbReference>
<proteinExistence type="predicted"/>
<gene>
    <name evidence="2" type="ORF">H6G18_07145</name>
</gene>
<dbReference type="CDD" id="cd06260">
    <property type="entry name" value="DUF820-like"/>
    <property type="match status" value="1"/>
</dbReference>
<name>A0ABR8CNC2_9NOST</name>
<keyword evidence="3" id="KW-1185">Reference proteome</keyword>
<comment type="caution">
    <text evidence="2">The sequence shown here is derived from an EMBL/GenBank/DDBJ whole genome shotgun (WGS) entry which is preliminary data.</text>
</comment>
<reference evidence="2 3" key="1">
    <citation type="journal article" date="2020" name="ISME J.">
        <title>Comparative genomics reveals insights into cyanobacterial evolution and habitat adaptation.</title>
        <authorList>
            <person name="Chen M.Y."/>
            <person name="Teng W.K."/>
            <person name="Zhao L."/>
            <person name="Hu C.X."/>
            <person name="Zhou Y.K."/>
            <person name="Han B.P."/>
            <person name="Song L.R."/>
            <person name="Shu W.S."/>
        </authorList>
    </citation>
    <scope>NUCLEOTIDE SEQUENCE [LARGE SCALE GENOMIC DNA]</scope>
    <source>
        <strain evidence="2 3">FACHB-260</strain>
    </source>
</reference>
<dbReference type="RefSeq" id="WP_190406385.1">
    <property type="nucleotide sequence ID" value="NZ_JACJRF010000008.1"/>
</dbReference>
<feature type="domain" description="Putative restriction endonuclease" evidence="1">
    <location>
        <begin position="12"/>
        <end position="170"/>
    </location>
</feature>
<dbReference type="EMBL" id="JACJRF010000008">
    <property type="protein sequence ID" value="MBD2343923.1"/>
    <property type="molecule type" value="Genomic_DNA"/>
</dbReference>
<dbReference type="Gene3D" id="3.90.1570.10">
    <property type="entry name" value="tt1808, chain A"/>
    <property type="match status" value="1"/>
</dbReference>
<evidence type="ECO:0000313" key="3">
    <source>
        <dbReference type="Proteomes" id="UP000607281"/>
    </source>
</evidence>
<keyword evidence="2" id="KW-0378">Hydrolase</keyword>
<protein>
    <submittedName>
        <fullName evidence="2">Uma2 family endonuclease</fullName>
    </submittedName>
</protein>
<dbReference type="InterPro" id="IPR008538">
    <property type="entry name" value="Uma2"/>
</dbReference>
<keyword evidence="2" id="KW-0255">Endonuclease</keyword>
<dbReference type="InterPro" id="IPR011335">
    <property type="entry name" value="Restrct_endonuc-II-like"/>
</dbReference>
<keyword evidence="2" id="KW-0540">Nuclease</keyword>
<dbReference type="Pfam" id="PF05685">
    <property type="entry name" value="Uma2"/>
    <property type="match status" value="1"/>
</dbReference>
<dbReference type="Proteomes" id="UP000607281">
    <property type="component" value="Unassembled WGS sequence"/>
</dbReference>
<evidence type="ECO:0000313" key="2">
    <source>
        <dbReference type="EMBL" id="MBD2343923.1"/>
    </source>
</evidence>
<dbReference type="PANTHER" id="PTHR36558:SF1">
    <property type="entry name" value="RESTRICTION ENDONUCLEASE DOMAIN-CONTAINING PROTEIN-RELATED"/>
    <property type="match status" value="1"/>
</dbReference>
<dbReference type="GO" id="GO:0004519">
    <property type="term" value="F:endonuclease activity"/>
    <property type="evidence" value="ECO:0007669"/>
    <property type="project" value="UniProtKB-KW"/>
</dbReference>